<dbReference type="EMBL" id="SIOP01000001">
    <property type="protein sequence ID" value="TAY55536.1"/>
    <property type="molecule type" value="Genomic_DNA"/>
</dbReference>
<dbReference type="GO" id="GO:0004176">
    <property type="term" value="F:ATP-dependent peptidase activity"/>
    <property type="evidence" value="ECO:0007669"/>
    <property type="project" value="InterPro"/>
</dbReference>
<dbReference type="GO" id="GO:0030163">
    <property type="term" value="P:protein catabolic process"/>
    <property type="evidence" value="ECO:0007669"/>
    <property type="project" value="TreeGrafter"/>
</dbReference>
<dbReference type="InterPro" id="IPR037219">
    <property type="entry name" value="Peptidase_M41-like"/>
</dbReference>
<dbReference type="GO" id="GO:0005524">
    <property type="term" value="F:ATP binding"/>
    <property type="evidence" value="ECO:0007669"/>
    <property type="project" value="UniProtKB-KW"/>
</dbReference>
<proteinExistence type="inferred from homology"/>
<dbReference type="Proteomes" id="UP000292974">
    <property type="component" value="Unassembled WGS sequence"/>
</dbReference>
<name>A0A7M3E3J8_RHILE</name>
<dbReference type="InterPro" id="IPR000642">
    <property type="entry name" value="Peptidase_M41"/>
</dbReference>
<dbReference type="InterPro" id="IPR003959">
    <property type="entry name" value="ATPase_AAA_core"/>
</dbReference>
<dbReference type="InterPro" id="IPR003593">
    <property type="entry name" value="AAA+_ATPase"/>
</dbReference>
<dbReference type="Gene3D" id="1.20.58.760">
    <property type="entry name" value="Peptidase M41"/>
    <property type="match status" value="1"/>
</dbReference>
<dbReference type="GO" id="GO:0005886">
    <property type="term" value="C:plasma membrane"/>
    <property type="evidence" value="ECO:0007669"/>
    <property type="project" value="TreeGrafter"/>
</dbReference>
<dbReference type="AlphaFoldDB" id="A0A7M3E3J8"/>
<evidence type="ECO:0000313" key="4">
    <source>
        <dbReference type="Proteomes" id="UP000292974"/>
    </source>
</evidence>
<dbReference type="PANTHER" id="PTHR23076:SF97">
    <property type="entry name" value="ATP-DEPENDENT ZINC METALLOPROTEASE YME1L1"/>
    <property type="match status" value="1"/>
</dbReference>
<evidence type="ECO:0000259" key="2">
    <source>
        <dbReference type="SMART" id="SM00382"/>
    </source>
</evidence>
<reference evidence="3 4" key="1">
    <citation type="submission" date="2019-02" db="EMBL/GenBank/DDBJ databases">
        <title>The genomic architecture of introgression among sibling species of bacteria.</title>
        <authorList>
            <person name="Cavassim M.I.A."/>
            <person name="Moeskjaer S."/>
            <person name="Moslemi C."/>
            <person name="Fields B."/>
            <person name="Bachmann A."/>
            <person name="Vilhjalmsson B."/>
            <person name="Schierup M.H."/>
            <person name="Young J.P.W."/>
            <person name="Andersen S.U."/>
        </authorList>
    </citation>
    <scope>NUCLEOTIDE SEQUENCE [LARGE SCALE GENOMIC DNA]</scope>
    <source>
        <strain evidence="3 4">SM135B</strain>
    </source>
</reference>
<dbReference type="Pfam" id="PF01434">
    <property type="entry name" value="Peptidase_M41"/>
    <property type="match status" value="1"/>
</dbReference>
<feature type="domain" description="AAA+ ATPase" evidence="2">
    <location>
        <begin position="248"/>
        <end position="388"/>
    </location>
</feature>
<dbReference type="GO" id="GO:0006508">
    <property type="term" value="P:proteolysis"/>
    <property type="evidence" value="ECO:0007669"/>
    <property type="project" value="InterPro"/>
</dbReference>
<dbReference type="Gene3D" id="3.40.50.300">
    <property type="entry name" value="P-loop containing nucleotide triphosphate hydrolases"/>
    <property type="match status" value="1"/>
</dbReference>
<accession>A0A7M3E3J8</accession>
<dbReference type="Gene3D" id="1.10.8.60">
    <property type="match status" value="1"/>
</dbReference>
<protein>
    <submittedName>
        <fullName evidence="3">AAA family ATPase</fullName>
    </submittedName>
</protein>
<comment type="similarity">
    <text evidence="1">Belongs to the AAA ATPase family.</text>
</comment>
<evidence type="ECO:0000313" key="3">
    <source>
        <dbReference type="EMBL" id="TAY55536.1"/>
    </source>
</evidence>
<dbReference type="SUPFAM" id="SSF140990">
    <property type="entry name" value="FtsH protease domain-like"/>
    <property type="match status" value="1"/>
</dbReference>
<keyword evidence="1" id="KW-0547">Nucleotide-binding</keyword>
<organism evidence="3 4">
    <name type="scientific">Rhizobium leguminosarum</name>
    <dbReference type="NCBI Taxonomy" id="384"/>
    <lineage>
        <taxon>Bacteria</taxon>
        <taxon>Pseudomonadati</taxon>
        <taxon>Pseudomonadota</taxon>
        <taxon>Alphaproteobacteria</taxon>
        <taxon>Hyphomicrobiales</taxon>
        <taxon>Rhizobiaceae</taxon>
        <taxon>Rhizobium/Agrobacterium group</taxon>
        <taxon>Rhizobium</taxon>
    </lineage>
</organism>
<dbReference type="SUPFAM" id="SSF52540">
    <property type="entry name" value="P-loop containing nucleoside triphosphate hydrolases"/>
    <property type="match status" value="1"/>
</dbReference>
<dbReference type="PROSITE" id="PS00674">
    <property type="entry name" value="AAA"/>
    <property type="match status" value="1"/>
</dbReference>
<comment type="caution">
    <text evidence="3">The sequence shown here is derived from an EMBL/GenBank/DDBJ whole genome shotgun (WGS) entry which is preliminary data.</text>
</comment>
<dbReference type="SMART" id="SM00382">
    <property type="entry name" value="AAA"/>
    <property type="match status" value="1"/>
</dbReference>
<dbReference type="GO" id="GO:0016887">
    <property type="term" value="F:ATP hydrolysis activity"/>
    <property type="evidence" value="ECO:0007669"/>
    <property type="project" value="InterPro"/>
</dbReference>
<dbReference type="GO" id="GO:0004222">
    <property type="term" value="F:metalloendopeptidase activity"/>
    <property type="evidence" value="ECO:0007669"/>
    <property type="project" value="InterPro"/>
</dbReference>
<dbReference type="InterPro" id="IPR003960">
    <property type="entry name" value="ATPase_AAA_CS"/>
</dbReference>
<gene>
    <name evidence="3" type="ORF">ELH90_15980</name>
</gene>
<dbReference type="InterPro" id="IPR027417">
    <property type="entry name" value="P-loop_NTPase"/>
</dbReference>
<dbReference type="Pfam" id="PF00004">
    <property type="entry name" value="AAA"/>
    <property type="match status" value="1"/>
</dbReference>
<evidence type="ECO:0000256" key="1">
    <source>
        <dbReference type="RuleBase" id="RU003651"/>
    </source>
</evidence>
<sequence length="634" mass="69933">MTSTSSAPGTIGIDWAKRGAEVMQHRMTAAAFKEVRKRPGVLLAYFLLRRAFRNTPQFRGNNAGTLIAIVDKQWIGRFERAGQLLLSGQAKAFFRPELTRHQVVTVETGSRKKIDMDVLRGFAQTIVVADSPRALSKTMRLAADAMFVVEKPSARHVIAIRKLSGRSRVELGEVEKLVHQDWDVIDALLCRQVLDDNAFQSSAMQDSITEVQPRLSELPGYAKAKPWAAELAADVASWRNGTLEWSQVDRAALLTGPPGVGKSFLAGALAAELQVALVATSPGQWQSSGGGYLGDMLKAMRASFEEARSNAPAVLFLDELDSIGNRQHQSQHAFYETQVVNLFLELTGSASKWPGVILLGATNRPDDIDRAVLRSGRFERHIRLESPTPDERAEILSYHLSGPCLQEVRPLTDLLEQYSPADLEWLARVAKRRARAEGRAVEIVDVERSMPQRLKLPADVLRRVALHECGHALIALDSGFVESVIVSVTDTILDDPARQSGGKAHFEMKDSFLQTEDFLRAQIRIALAGTVAEQVGMGGRSTGGAGSRGSDLDLATSIAMRMVASYGMGPVPRLYADLDRITESFRPSPDISREIDRILREEWDKCRSSLTRDRDRLLAMAADLVRQRRIALAP</sequence>
<dbReference type="RefSeq" id="WP_130718886.1">
    <property type="nucleotide sequence ID" value="NZ_SIOP01000001.1"/>
</dbReference>
<dbReference type="PANTHER" id="PTHR23076">
    <property type="entry name" value="METALLOPROTEASE M41 FTSH"/>
    <property type="match status" value="1"/>
</dbReference>
<keyword evidence="1" id="KW-0067">ATP-binding</keyword>